<dbReference type="AlphaFoldDB" id="A0A6J8BTK8"/>
<keyword evidence="3" id="KW-1185">Reference proteome</keyword>
<feature type="region of interest" description="Disordered" evidence="1">
    <location>
        <begin position="266"/>
        <end position="317"/>
    </location>
</feature>
<evidence type="ECO:0000313" key="3">
    <source>
        <dbReference type="Proteomes" id="UP000507470"/>
    </source>
</evidence>
<dbReference type="EMBL" id="CACVKT020003742">
    <property type="protein sequence ID" value="CAC5385607.1"/>
    <property type="molecule type" value="Genomic_DNA"/>
</dbReference>
<feature type="compositionally biased region" description="Polar residues" evidence="1">
    <location>
        <begin position="226"/>
        <end position="235"/>
    </location>
</feature>
<dbReference type="Proteomes" id="UP000507470">
    <property type="component" value="Unassembled WGS sequence"/>
</dbReference>
<feature type="region of interest" description="Disordered" evidence="1">
    <location>
        <begin position="71"/>
        <end position="109"/>
    </location>
</feature>
<evidence type="ECO:0000256" key="1">
    <source>
        <dbReference type="SAM" id="MobiDB-lite"/>
    </source>
</evidence>
<name>A0A6J8BTK8_MYTCO</name>
<accession>A0A6J8BTK8</accession>
<sequence length="487" mass="54739">MGNCNCRKKQIIDEKEDTGNALQEETNDDDNLKDDAYGKLVTWIIDMADTDCTGKELMQDMLDGETVLHNTGTDSDTSRSLNLSSQQASIDSVGSGSENMSWKSSISPDSRSICTIPETRYLGRAQSEDIESVRPKQRGVFLKQISVACDSRTAPTALNRDKSLEFSKPKELNKSLDIHKSSEMSKSMKSLKSARDLKDIEPNLKMKETELLKARYQNIMSKKEQNTLIKQSSEPESFRKKLQPRQKLGLGTKSFDNFLDVPKPFSPAYSRQSSDESSSSKKDYLSTSSKSFDSDSARCISTSPRAKGKRTISEEGFRKKEKYRMSIRNKPVKSFDIFLDDSVKSSKNSMSRQTTISIEDEDGVIIENIHQDSEEEMIPLRPLSVESDNAGKFDVSFESSKNQQNKRTPLGILSRSVGNIREKTLKLKSLVRRKSSSLMTIKSSENEDNKTEAMKAVSNEEVILNDTLLDGNINDILFAIDTLWPTK</sequence>
<reference evidence="2 3" key="1">
    <citation type="submission" date="2020-06" db="EMBL/GenBank/DDBJ databases">
        <authorList>
            <person name="Li R."/>
            <person name="Bekaert M."/>
        </authorList>
    </citation>
    <scope>NUCLEOTIDE SEQUENCE [LARGE SCALE GENOMIC DNA]</scope>
    <source>
        <strain evidence="3">wild</strain>
    </source>
</reference>
<organism evidence="2 3">
    <name type="scientific">Mytilus coruscus</name>
    <name type="common">Sea mussel</name>
    <dbReference type="NCBI Taxonomy" id="42192"/>
    <lineage>
        <taxon>Eukaryota</taxon>
        <taxon>Metazoa</taxon>
        <taxon>Spiralia</taxon>
        <taxon>Lophotrochozoa</taxon>
        <taxon>Mollusca</taxon>
        <taxon>Bivalvia</taxon>
        <taxon>Autobranchia</taxon>
        <taxon>Pteriomorphia</taxon>
        <taxon>Mytilida</taxon>
        <taxon>Mytiloidea</taxon>
        <taxon>Mytilidae</taxon>
        <taxon>Mytilinae</taxon>
        <taxon>Mytilus</taxon>
    </lineage>
</organism>
<feature type="region of interest" description="Disordered" evidence="1">
    <location>
        <begin position="225"/>
        <end position="246"/>
    </location>
</feature>
<dbReference type="OrthoDB" id="6096602at2759"/>
<protein>
    <submittedName>
        <fullName evidence="2">Uncharacterized protein</fullName>
    </submittedName>
</protein>
<gene>
    <name evidence="2" type="ORF">MCOR_21125</name>
</gene>
<proteinExistence type="predicted"/>
<evidence type="ECO:0000313" key="2">
    <source>
        <dbReference type="EMBL" id="CAC5385607.1"/>
    </source>
</evidence>